<evidence type="ECO:0000313" key="7">
    <source>
        <dbReference type="Proteomes" id="UP000245876"/>
    </source>
</evidence>
<evidence type="ECO:0000259" key="5">
    <source>
        <dbReference type="PROSITE" id="PS50893"/>
    </source>
</evidence>
<gene>
    <name evidence="6" type="ORF">DF196_05250</name>
</gene>
<dbReference type="InterPro" id="IPR027417">
    <property type="entry name" value="P-loop_NTPase"/>
</dbReference>
<dbReference type="GO" id="GO:0005524">
    <property type="term" value="F:ATP binding"/>
    <property type="evidence" value="ECO:0007669"/>
    <property type="project" value="UniProtKB-KW"/>
</dbReference>
<feature type="domain" description="ABC transporter" evidence="5">
    <location>
        <begin position="6"/>
        <end position="228"/>
    </location>
</feature>
<keyword evidence="7" id="KW-1185">Reference proteome</keyword>
<dbReference type="PANTHER" id="PTHR19211:SF14">
    <property type="entry name" value="ATP-BINDING CASSETTE SUB-FAMILY F MEMBER 1"/>
    <property type="match status" value="1"/>
</dbReference>
<evidence type="ECO:0000256" key="3">
    <source>
        <dbReference type="ARBA" id="ARBA00022840"/>
    </source>
</evidence>
<sequence length="587" mass="63781">MQPAMLTMNGITFTYPDAPEPLFERVDVTFPIGWTSVLGDNGIGKSTLMAIARGRMRPDAGTVTPDPRGMIIGYCPQDAAVEPENLEDFDADWSPEAIAIRDDLGVEDDWPYRYARLSGGQRKRLQIACALALHPDVLILDEPTNHVDAMTREHIITAMRRYRGIGVAVSHDVGLIDAVCTRCAIFERRHVGSRNRTVVATFRGGYSEASQQMELRNGTDAARADAVRREAARLAAVKAQRFAKVQQVEAQKRHGERIDRRDHDARNRRQLAKMTGLDRGVTRAYSQLDGRLAAARHKAEEMSLPAKRYEGTLWMDIEPAHCCELIRLESGVIQFGEAIGRQTAVHRRNRDVSVASVSSSNAGMADMSGLPCDSEPLLSEMGMTHDVAGNGEASASGPNGDDESADSLCRAVRSGDRIRLSPPRDCGAAVGLMIPTISIGPRDHVAVTGPNGTGKSSLIAVMLACAADVPCLAIAQNTTDEDRDAAMRRLLAMPAGARAQVMSAYARLDADSDRLLASGRPSPGELRKLLLCLAIPARPQLMVLDEPTNHLDLTSKKALARLLAEYPGALIVVSHDEWFLKLAGFGR</sequence>
<dbReference type="Proteomes" id="UP000245876">
    <property type="component" value="Unassembled WGS sequence"/>
</dbReference>
<dbReference type="Gene3D" id="3.40.50.300">
    <property type="entry name" value="P-loop containing nucleotide triphosphate hydrolases"/>
    <property type="match status" value="2"/>
</dbReference>
<organism evidence="6 7">
    <name type="scientific">Bifidobacterium callitrichidarum</name>
    <dbReference type="NCBI Taxonomy" id="2052941"/>
    <lineage>
        <taxon>Bacteria</taxon>
        <taxon>Bacillati</taxon>
        <taxon>Actinomycetota</taxon>
        <taxon>Actinomycetes</taxon>
        <taxon>Bifidobacteriales</taxon>
        <taxon>Bifidobacteriaceae</taxon>
        <taxon>Bifidobacterium</taxon>
    </lineage>
</organism>
<accession>A0A2U2NAF8</accession>
<dbReference type="GO" id="GO:0016887">
    <property type="term" value="F:ATP hydrolysis activity"/>
    <property type="evidence" value="ECO:0007669"/>
    <property type="project" value="InterPro"/>
</dbReference>
<dbReference type="InterPro" id="IPR017871">
    <property type="entry name" value="ABC_transporter-like_CS"/>
</dbReference>
<dbReference type="Pfam" id="PF00005">
    <property type="entry name" value="ABC_tran"/>
    <property type="match status" value="1"/>
</dbReference>
<dbReference type="PANTHER" id="PTHR19211">
    <property type="entry name" value="ATP-BINDING TRANSPORT PROTEIN-RELATED"/>
    <property type="match status" value="1"/>
</dbReference>
<name>A0A2U2NAF8_9BIFI</name>
<dbReference type="SMART" id="SM00382">
    <property type="entry name" value="AAA"/>
    <property type="match status" value="2"/>
</dbReference>
<dbReference type="EMBL" id="QFFM01000009">
    <property type="protein sequence ID" value="PWG66060.1"/>
    <property type="molecule type" value="Genomic_DNA"/>
</dbReference>
<keyword evidence="1" id="KW-0677">Repeat</keyword>
<dbReference type="InterPro" id="IPR003593">
    <property type="entry name" value="AAA+_ATPase"/>
</dbReference>
<dbReference type="InterPro" id="IPR003439">
    <property type="entry name" value="ABC_transporter-like_ATP-bd"/>
</dbReference>
<dbReference type="CDD" id="cd03221">
    <property type="entry name" value="ABCF_EF-3"/>
    <property type="match status" value="1"/>
</dbReference>
<dbReference type="SUPFAM" id="SSF52540">
    <property type="entry name" value="P-loop containing nucleoside triphosphate hydrolases"/>
    <property type="match status" value="2"/>
</dbReference>
<dbReference type="PROSITE" id="PS50893">
    <property type="entry name" value="ABC_TRANSPORTER_2"/>
    <property type="match status" value="1"/>
</dbReference>
<reference evidence="6 7" key="1">
    <citation type="journal article" date="2018" name="Int. J. Syst. Evol. Microbiol.">
        <title>Bifidobacterium callitrichidarum sp. nov. from the faeces of the emperor tamarin (Saguinus imperator).</title>
        <authorList>
            <person name="Modesto M."/>
            <person name="Michelini S."/>
            <person name="Sansosti M.C."/>
            <person name="De Filippo C."/>
            <person name="Cavalieri D."/>
            <person name="Qvirist L."/>
            <person name="Andlid T."/>
            <person name="Spiezio C."/>
            <person name="Sandri C."/>
            <person name="Pascarelli S."/>
            <person name="Sgorbati B."/>
            <person name="Mattarelli P."/>
        </authorList>
    </citation>
    <scope>NUCLEOTIDE SEQUENCE [LARGE SCALE GENOMIC DNA]</scope>
    <source>
        <strain evidence="6 7">TRI 5</strain>
    </source>
</reference>
<evidence type="ECO:0000256" key="2">
    <source>
        <dbReference type="ARBA" id="ARBA00022741"/>
    </source>
</evidence>
<comment type="caution">
    <text evidence="6">The sequence shown here is derived from an EMBL/GenBank/DDBJ whole genome shotgun (WGS) entry which is preliminary data.</text>
</comment>
<evidence type="ECO:0000313" key="6">
    <source>
        <dbReference type="EMBL" id="PWG66060.1"/>
    </source>
</evidence>
<evidence type="ECO:0000256" key="1">
    <source>
        <dbReference type="ARBA" id="ARBA00022737"/>
    </source>
</evidence>
<proteinExistence type="predicted"/>
<dbReference type="PROSITE" id="PS00211">
    <property type="entry name" value="ABC_TRANSPORTER_1"/>
    <property type="match status" value="1"/>
</dbReference>
<evidence type="ECO:0000256" key="4">
    <source>
        <dbReference type="SAM" id="MobiDB-lite"/>
    </source>
</evidence>
<keyword evidence="2" id="KW-0547">Nucleotide-binding</keyword>
<keyword evidence="3 6" id="KW-0067">ATP-binding</keyword>
<protein>
    <submittedName>
        <fullName evidence="6">ABC transporter ATP-binding protein</fullName>
    </submittedName>
</protein>
<dbReference type="InterPro" id="IPR050611">
    <property type="entry name" value="ABCF"/>
</dbReference>
<dbReference type="AlphaFoldDB" id="A0A2U2NAF8"/>
<feature type="region of interest" description="Disordered" evidence="4">
    <location>
        <begin position="386"/>
        <end position="406"/>
    </location>
</feature>